<evidence type="ECO:0000313" key="2">
    <source>
        <dbReference type="Proteomes" id="UP000652219"/>
    </source>
</evidence>
<sequence length="252" mass="28898">MVRVFDNLDPNMLVFLSFDKVKDTPEGEERGCLTIQFARPDNDYIYFACHPDEVWERVLFKFNAAPETLSARNAGRARREEALATRRVTINTLDGYIYLEECYADGIIRVDGDRWLNTHDSIVSTLMSFTKRITYPDVHQVRSRPPVAGSFAAIHHGQTLQDMPKVQLWAPRNDWMRLHRKVLGMPDIGELATLSVFSSLFQVTFGMTKVFDDQGPGFGNHAICPERHVNTDGIVRILPRWIHDVCELDDMN</sequence>
<protein>
    <submittedName>
        <fullName evidence="1">Uncharacterized protein</fullName>
    </submittedName>
</protein>
<accession>A0A8H6JLU5</accession>
<dbReference type="AlphaFoldDB" id="A0A8H6JLU5"/>
<organism evidence="1 2">
    <name type="scientific">Colletotrichum sojae</name>
    <dbReference type="NCBI Taxonomy" id="2175907"/>
    <lineage>
        <taxon>Eukaryota</taxon>
        <taxon>Fungi</taxon>
        <taxon>Dikarya</taxon>
        <taxon>Ascomycota</taxon>
        <taxon>Pezizomycotina</taxon>
        <taxon>Sordariomycetes</taxon>
        <taxon>Hypocreomycetidae</taxon>
        <taxon>Glomerellales</taxon>
        <taxon>Glomerellaceae</taxon>
        <taxon>Colletotrichum</taxon>
        <taxon>Colletotrichum orchidearum species complex</taxon>
    </lineage>
</organism>
<keyword evidence="2" id="KW-1185">Reference proteome</keyword>
<dbReference type="Proteomes" id="UP000652219">
    <property type="component" value="Unassembled WGS sequence"/>
</dbReference>
<comment type="caution">
    <text evidence="1">The sequence shown here is derived from an EMBL/GenBank/DDBJ whole genome shotgun (WGS) entry which is preliminary data.</text>
</comment>
<evidence type="ECO:0000313" key="1">
    <source>
        <dbReference type="EMBL" id="KAF6814943.1"/>
    </source>
</evidence>
<reference evidence="1 2" key="1">
    <citation type="journal article" date="2020" name="Phytopathology">
        <title>Genome Sequence Resources of Colletotrichum truncatum, C. plurivorum, C. musicola, and C. sojae: Four Species Pathogenic to Soybean (Glycine max).</title>
        <authorList>
            <person name="Rogerio F."/>
            <person name="Boufleur T.R."/>
            <person name="Ciampi-Guillardi M."/>
            <person name="Sukno S.A."/>
            <person name="Thon M.R."/>
            <person name="Massola Junior N.S."/>
            <person name="Baroncelli R."/>
        </authorList>
    </citation>
    <scope>NUCLEOTIDE SEQUENCE [LARGE SCALE GENOMIC DNA]</scope>
    <source>
        <strain evidence="1 2">LFN0009</strain>
    </source>
</reference>
<gene>
    <name evidence="1" type="ORF">CSOJ01_03773</name>
</gene>
<proteinExistence type="predicted"/>
<dbReference type="EMBL" id="WIGN01000039">
    <property type="protein sequence ID" value="KAF6814943.1"/>
    <property type="molecule type" value="Genomic_DNA"/>
</dbReference>
<name>A0A8H6JLU5_9PEZI</name>